<dbReference type="InterPro" id="IPR057736">
    <property type="entry name" value="SAF_PseI/NeuA/NeuB"/>
</dbReference>
<dbReference type="InterPro" id="IPR036732">
    <property type="entry name" value="AFP_Neu5c_C_sf"/>
</dbReference>
<dbReference type="SUPFAM" id="SSF51569">
    <property type="entry name" value="Aldolase"/>
    <property type="match status" value="1"/>
</dbReference>
<dbReference type="PROSITE" id="PS50844">
    <property type="entry name" value="AFP_LIKE"/>
    <property type="match status" value="1"/>
</dbReference>
<dbReference type="Gene3D" id="3.90.1210.10">
    <property type="entry name" value="Antifreeze-like/N-acetylneuraminic acid synthase C-terminal domain"/>
    <property type="match status" value="1"/>
</dbReference>
<proteinExistence type="predicted"/>
<dbReference type="SUPFAM" id="SSF51269">
    <property type="entry name" value="AFP III-like domain"/>
    <property type="match status" value="1"/>
</dbReference>
<dbReference type="GO" id="GO:0016051">
    <property type="term" value="P:carbohydrate biosynthetic process"/>
    <property type="evidence" value="ECO:0007669"/>
    <property type="project" value="InterPro"/>
</dbReference>
<dbReference type="EMBL" id="DF238840">
    <property type="protein sequence ID" value="GAF26466.1"/>
    <property type="molecule type" value="Genomic_DNA"/>
</dbReference>
<dbReference type="GO" id="GO:0047444">
    <property type="term" value="F:N-acylneuraminate-9-phosphate synthase activity"/>
    <property type="evidence" value="ECO:0007669"/>
    <property type="project" value="TreeGrafter"/>
</dbReference>
<reference evidence="2" key="1">
    <citation type="journal article" date="2014" name="Gene">
        <title>Genome-guided analysis of transformation efficiency and carbon dioxide assimilation by Moorella thermoacetica Y72.</title>
        <authorList>
            <person name="Tsukahara K."/>
            <person name="Kita A."/>
            <person name="Nakashimada Y."/>
            <person name="Hoshino T."/>
            <person name="Murakami K."/>
        </authorList>
    </citation>
    <scope>NUCLEOTIDE SEQUENCE [LARGE SCALE GENOMIC DNA]</scope>
    <source>
        <strain evidence="2">Y72</strain>
    </source>
</reference>
<dbReference type="InterPro" id="IPR051690">
    <property type="entry name" value="PseI-like"/>
</dbReference>
<dbReference type="InterPro" id="IPR013132">
    <property type="entry name" value="PseI/NeuA/B-like_N"/>
</dbReference>
<evidence type="ECO:0000313" key="2">
    <source>
        <dbReference type="EMBL" id="GAF26466.1"/>
    </source>
</evidence>
<dbReference type="PANTHER" id="PTHR42966">
    <property type="entry name" value="N-ACETYLNEURAMINATE SYNTHASE"/>
    <property type="match status" value="1"/>
</dbReference>
<dbReference type="InterPro" id="IPR020007">
    <property type="entry name" value="NeuB/NeuA"/>
</dbReference>
<dbReference type="InterPro" id="IPR006190">
    <property type="entry name" value="SAF_AFP_Neu5Ac"/>
</dbReference>
<dbReference type="CDD" id="cd11615">
    <property type="entry name" value="SAF_NeuB_like"/>
    <property type="match status" value="1"/>
</dbReference>
<dbReference type="Proteomes" id="UP000063718">
    <property type="component" value="Unassembled WGS sequence"/>
</dbReference>
<sequence>MSFLFLKKRGIIMFNRVFIIAEAGVNHNGDLELAKKLVDAAAEAGADAVKFQTFKAEEVATPGAERAQYQKDNMPEKNESQLEMIKRLELSYVQFRELYEYCRQKEIIFISSPFDMESVDFLVELGVPYFKIPSGEITNYPFLRRIAGKKRPVILSTGMATLGEVEGALRVLREAGASDITLLHCTTSYPAPPEEVNLRAMLTMKHAFALPVGYSDHTMGIAVPIAAAALGAEVIEKHLTLDRNLPGPDHRASLEPGEFREMVAAIRQVEKSLGDGIKRPAPGELAVMPAARRSLVAARDIAAGEIITESCLTARRPGTGIPPNFWDVVVGRQARRDIGAGSILSWDMI</sequence>
<organism evidence="2">
    <name type="scientific">Moorella thermoacetica Y72</name>
    <dbReference type="NCBI Taxonomy" id="1325331"/>
    <lineage>
        <taxon>Bacteria</taxon>
        <taxon>Bacillati</taxon>
        <taxon>Bacillota</taxon>
        <taxon>Clostridia</taxon>
        <taxon>Neomoorellales</taxon>
        <taxon>Neomoorellaceae</taxon>
        <taxon>Neomoorella</taxon>
    </lineage>
</organism>
<dbReference type="NCBIfam" id="TIGR03569">
    <property type="entry name" value="NeuB_NnaB"/>
    <property type="match status" value="1"/>
</dbReference>
<dbReference type="InterPro" id="IPR013785">
    <property type="entry name" value="Aldolase_TIM"/>
</dbReference>
<evidence type="ECO:0000259" key="1">
    <source>
        <dbReference type="PROSITE" id="PS50844"/>
    </source>
</evidence>
<dbReference type="AlphaFoldDB" id="A0A0S6UBV8"/>
<feature type="domain" description="AFP-like" evidence="1">
    <location>
        <begin position="294"/>
        <end position="349"/>
    </location>
</feature>
<dbReference type="Gene3D" id="3.20.20.70">
    <property type="entry name" value="Aldolase class I"/>
    <property type="match status" value="1"/>
</dbReference>
<dbReference type="PANTHER" id="PTHR42966:SF1">
    <property type="entry name" value="SIALIC ACID SYNTHASE"/>
    <property type="match status" value="1"/>
</dbReference>
<dbReference type="SMART" id="SM00858">
    <property type="entry name" value="SAF"/>
    <property type="match status" value="1"/>
</dbReference>
<dbReference type="Pfam" id="PF08666">
    <property type="entry name" value="SAF"/>
    <property type="match status" value="1"/>
</dbReference>
<dbReference type="InterPro" id="IPR013974">
    <property type="entry name" value="SAF"/>
</dbReference>
<name>A0A0S6UBV8_NEOTH</name>
<protein>
    <submittedName>
        <fullName evidence="2">Sialic acid synthase</fullName>
    </submittedName>
</protein>
<dbReference type="Pfam" id="PF03102">
    <property type="entry name" value="NeuB"/>
    <property type="match status" value="1"/>
</dbReference>
<accession>A0A0S6UBV8</accession>
<gene>
    <name evidence="2" type="ORF">MTY_1806</name>
</gene>